<reference evidence="3 4" key="1">
    <citation type="submission" date="2017-08" db="EMBL/GenBank/DDBJ databases">
        <title>Phylogentic analysis of Mycobacterium avium complex whole genomes.</title>
        <authorList>
            <person name="Caverly L.J."/>
            <person name="Spilker T."/>
            <person name="LiPuma J."/>
        </authorList>
    </citation>
    <scope>NUCLEOTIDE SEQUENCE [LARGE SCALE GENOMIC DNA]</scope>
    <source>
        <strain evidence="3 4">FLAC0026</strain>
        <plasmid evidence="4">pflac0026</plasmid>
    </source>
</reference>
<dbReference type="RefSeq" id="WP_095578354.1">
    <property type="nucleotide sequence ID" value="NZ_CP023148.1"/>
</dbReference>
<dbReference type="Pfam" id="PF01548">
    <property type="entry name" value="DEDD_Tnp_IS110"/>
    <property type="match status" value="1"/>
</dbReference>
<feature type="domain" description="Transposase IS116/IS110/IS902 C-terminal" evidence="2">
    <location>
        <begin position="223"/>
        <end position="308"/>
    </location>
</feature>
<dbReference type="Pfam" id="PF02371">
    <property type="entry name" value="Transposase_20"/>
    <property type="match status" value="1"/>
</dbReference>
<evidence type="ECO:0000259" key="1">
    <source>
        <dbReference type="Pfam" id="PF01548"/>
    </source>
</evidence>
<proteinExistence type="predicted"/>
<dbReference type="PANTHER" id="PTHR33055">
    <property type="entry name" value="TRANSPOSASE FOR INSERTION SEQUENCE ELEMENT IS1111A"/>
    <property type="match status" value="1"/>
</dbReference>
<name>A0AAC9YPW8_9MYCO</name>
<feature type="domain" description="Transposase IS110-like N-terminal" evidence="1">
    <location>
        <begin position="6"/>
        <end position="158"/>
    </location>
</feature>
<evidence type="ECO:0000313" key="4">
    <source>
        <dbReference type="Proteomes" id="UP000216246"/>
    </source>
</evidence>
<sequence length="351" mass="38653">MTDYVIGVDVHKRNHTFVAVDCTGRKLATKTVMATTAGHEVALRWARITCPQHRLWGIEDVRGVSARLEAELMDAGEAVVRVPPKLTARQRASARTVGKSDPIDALAVARAVLREPDLPRAQHDAHSRDVKLLVDYRDRLVRSRRALANRVLARLHELEPEYSPIRSAFCFAKHRQVAQALLASHTGVLAELTRAELEQIAVLSGHIASTDKRIKDIVVDVASALLTIDGCGPLTTAKIIGETAGITRFANEAKYARYVGVAPIPHWSGGAAVPLRLTRSGNRQLNRALYTIAMLQIRRGGRGEQYYRQRIAGGDTHRHALRCLKRHICRAVYHALIVDTKTRAAAAAQNG</sequence>
<dbReference type="InterPro" id="IPR047650">
    <property type="entry name" value="Transpos_IS110"/>
</dbReference>
<geneLocation type="plasmid" evidence="4">
    <name>pflac0026</name>
</geneLocation>
<gene>
    <name evidence="3" type="ORF">CKJ54_24715</name>
</gene>
<dbReference type="Proteomes" id="UP000216246">
    <property type="component" value="Plasmid pFLAC0026"/>
</dbReference>
<dbReference type="InterPro" id="IPR002525">
    <property type="entry name" value="Transp_IS110-like_N"/>
</dbReference>
<dbReference type="GO" id="GO:0006313">
    <property type="term" value="P:DNA transposition"/>
    <property type="evidence" value="ECO:0007669"/>
    <property type="project" value="InterPro"/>
</dbReference>
<dbReference type="PANTHER" id="PTHR33055:SF16">
    <property type="entry name" value="TRANSPOSASE FOR INSERTION SEQUENCE ELEMENT IS1547"/>
    <property type="match status" value="1"/>
</dbReference>
<keyword evidence="3" id="KW-0614">Plasmid</keyword>
<accession>A0AAC9YPW8</accession>
<evidence type="ECO:0000313" key="3">
    <source>
        <dbReference type="EMBL" id="ASW93267.1"/>
    </source>
</evidence>
<dbReference type="InterPro" id="IPR003346">
    <property type="entry name" value="Transposase_20"/>
</dbReference>
<dbReference type="GO" id="GO:0003677">
    <property type="term" value="F:DNA binding"/>
    <property type="evidence" value="ECO:0007669"/>
    <property type="project" value="InterPro"/>
</dbReference>
<dbReference type="GO" id="GO:0004803">
    <property type="term" value="F:transposase activity"/>
    <property type="evidence" value="ECO:0007669"/>
    <property type="project" value="InterPro"/>
</dbReference>
<dbReference type="AlphaFoldDB" id="A0AAC9YPW8"/>
<organism evidence="3 4">
    <name type="scientific">Mycobacterium marseillense</name>
    <dbReference type="NCBI Taxonomy" id="701042"/>
    <lineage>
        <taxon>Bacteria</taxon>
        <taxon>Bacillati</taxon>
        <taxon>Actinomycetota</taxon>
        <taxon>Actinomycetes</taxon>
        <taxon>Mycobacteriales</taxon>
        <taxon>Mycobacteriaceae</taxon>
        <taxon>Mycobacterium</taxon>
        <taxon>Mycobacterium avium complex (MAC)</taxon>
    </lineage>
</organism>
<dbReference type="KEGG" id="mmal:CKJ54_24715"/>
<protein>
    <submittedName>
        <fullName evidence="3">IS110 family transposase</fullName>
    </submittedName>
</protein>
<dbReference type="NCBIfam" id="NF033542">
    <property type="entry name" value="transpos_IS110"/>
    <property type="match status" value="1"/>
</dbReference>
<dbReference type="EMBL" id="CP023148">
    <property type="protein sequence ID" value="ASW93267.1"/>
    <property type="molecule type" value="Genomic_DNA"/>
</dbReference>
<evidence type="ECO:0000259" key="2">
    <source>
        <dbReference type="Pfam" id="PF02371"/>
    </source>
</evidence>